<evidence type="ECO:0000256" key="3">
    <source>
        <dbReference type="ARBA" id="ARBA00022448"/>
    </source>
</evidence>
<evidence type="ECO:0000256" key="20">
    <source>
        <dbReference type="ARBA" id="ARBA00079387"/>
    </source>
</evidence>
<feature type="compositionally biased region" description="Basic and acidic residues" evidence="24">
    <location>
        <begin position="417"/>
        <end position="428"/>
    </location>
</feature>
<dbReference type="OrthoDB" id="193856at2759"/>
<evidence type="ECO:0000256" key="9">
    <source>
        <dbReference type="ARBA" id="ARBA00023128"/>
    </source>
</evidence>
<feature type="repeat" description="Solcar" evidence="22">
    <location>
        <begin position="186"/>
        <end position="274"/>
    </location>
</feature>
<evidence type="ECO:0000256" key="19">
    <source>
        <dbReference type="ARBA" id="ARBA00078745"/>
    </source>
</evidence>
<keyword evidence="4 22" id="KW-0812">Transmembrane</keyword>
<keyword evidence="26" id="KW-1185">Reference proteome</keyword>
<dbReference type="STRING" id="136037.A0A067QIB6"/>
<gene>
    <name evidence="25" type="ORF">L798_01291</name>
</gene>
<evidence type="ECO:0000256" key="22">
    <source>
        <dbReference type="PROSITE-ProRule" id="PRU00282"/>
    </source>
</evidence>
<proteinExistence type="inferred from homology"/>
<keyword evidence="9" id="KW-0496">Mitochondrion</keyword>
<evidence type="ECO:0000256" key="4">
    <source>
        <dbReference type="ARBA" id="ARBA00022692"/>
    </source>
</evidence>
<evidence type="ECO:0000256" key="23">
    <source>
        <dbReference type="RuleBase" id="RU000488"/>
    </source>
</evidence>
<keyword evidence="10 22" id="KW-0472">Membrane</keyword>
<sequence length="447" mass="49656">MALDFFAGCLGGCAGIMMGHPFDTIKVRLQTQNFRNPQYKGAVDCLTSILKKESIWGLYKGMSSPMAGVAVVNAVVFGVYGNFQRHVTHPEALSSHFVAGAVAGFVQSFVCSPMELVKTRLQIQDIRAVPGGGYTGPMNCLVQVAKAEGLRGVFRGLGATICREVPGFGTYFFAYELMTRPAGPPLSTSHMMFAGGLSGTLSWVITYPIDVVKSRLQVDGMGGVYRYTGFVDCLRKSIQTEGYRVLTRGLGSTVLRAFPTNAATFTVVTWVIRWADENHVETTSGYVIAELVDFKEIKPSKVQNVINHDEVHGFKVFGVLENIDFKDKCMKTVFELKKTILHNFIGSNIFPSQQLMLKSRQICSSGKGDDSERYFCENVKEDICMKTALFQESKTDTMNKAEEDRINKSEDSEDGENSDRQRDKDSQTEKATNTYEHKNDYYNSSVR</sequence>
<evidence type="ECO:0000256" key="21">
    <source>
        <dbReference type="ARBA" id="ARBA00080567"/>
    </source>
</evidence>
<reference evidence="25 26" key="1">
    <citation type="journal article" date="2014" name="Nat. Commun.">
        <title>Molecular traces of alternative social organization in a termite genome.</title>
        <authorList>
            <person name="Terrapon N."/>
            <person name="Li C."/>
            <person name="Robertson H.M."/>
            <person name="Ji L."/>
            <person name="Meng X."/>
            <person name="Booth W."/>
            <person name="Chen Z."/>
            <person name="Childers C.P."/>
            <person name="Glastad K.M."/>
            <person name="Gokhale K."/>
            <person name="Gowin J."/>
            <person name="Gronenberg W."/>
            <person name="Hermansen R.A."/>
            <person name="Hu H."/>
            <person name="Hunt B.G."/>
            <person name="Huylmans A.K."/>
            <person name="Khalil S.M."/>
            <person name="Mitchell R.D."/>
            <person name="Munoz-Torres M.C."/>
            <person name="Mustard J.A."/>
            <person name="Pan H."/>
            <person name="Reese J.T."/>
            <person name="Scharf M.E."/>
            <person name="Sun F."/>
            <person name="Vogel H."/>
            <person name="Xiao J."/>
            <person name="Yang W."/>
            <person name="Yang Z."/>
            <person name="Yang Z."/>
            <person name="Zhou J."/>
            <person name="Zhu J."/>
            <person name="Brent C.S."/>
            <person name="Elsik C.G."/>
            <person name="Goodisman M.A."/>
            <person name="Liberles D.A."/>
            <person name="Roe R.M."/>
            <person name="Vargo E.L."/>
            <person name="Vilcinskas A."/>
            <person name="Wang J."/>
            <person name="Bornberg-Bauer E."/>
            <person name="Korb J."/>
            <person name="Zhang G."/>
            <person name="Liebig J."/>
        </authorList>
    </citation>
    <scope>NUCLEOTIDE SEQUENCE [LARGE SCALE GENOMIC DNA]</scope>
    <source>
        <tissue evidence="25">Whole organism</tissue>
    </source>
</reference>
<feature type="region of interest" description="Disordered" evidence="24">
    <location>
        <begin position="395"/>
        <end position="447"/>
    </location>
</feature>
<evidence type="ECO:0000256" key="15">
    <source>
        <dbReference type="ARBA" id="ARBA00051921"/>
    </source>
</evidence>
<feature type="repeat" description="Solcar" evidence="22">
    <location>
        <begin position="2"/>
        <end position="86"/>
    </location>
</feature>
<keyword evidence="3 23" id="KW-0813">Transport</keyword>
<evidence type="ECO:0000256" key="11">
    <source>
        <dbReference type="ARBA" id="ARBA00049090"/>
    </source>
</evidence>
<dbReference type="EMBL" id="KK853336">
    <property type="protein sequence ID" value="KDR08335.1"/>
    <property type="molecule type" value="Genomic_DNA"/>
</dbReference>
<keyword evidence="5" id="KW-0677">Repeat</keyword>
<evidence type="ECO:0000256" key="6">
    <source>
        <dbReference type="ARBA" id="ARBA00022792"/>
    </source>
</evidence>
<comment type="catalytic activity">
    <reaction evidence="15">
        <text>L-ornithine(in) + L-arginine(out) = L-ornithine(out) + L-arginine(in)</text>
        <dbReference type="Rhea" id="RHEA:34991"/>
        <dbReference type="ChEBI" id="CHEBI:32682"/>
        <dbReference type="ChEBI" id="CHEBI:46911"/>
    </reaction>
</comment>
<evidence type="ECO:0000256" key="17">
    <source>
        <dbReference type="ARBA" id="ARBA00071763"/>
    </source>
</evidence>
<comment type="catalytic activity">
    <reaction evidence="11">
        <text>L-lysine(out) + L-arginine(in) = L-lysine(in) + L-arginine(out)</text>
        <dbReference type="Rhea" id="RHEA:70827"/>
        <dbReference type="ChEBI" id="CHEBI:32551"/>
        <dbReference type="ChEBI" id="CHEBI:32682"/>
    </reaction>
</comment>
<evidence type="ECO:0000256" key="2">
    <source>
        <dbReference type="ARBA" id="ARBA00006375"/>
    </source>
</evidence>
<dbReference type="Proteomes" id="UP000027135">
    <property type="component" value="Unassembled WGS sequence"/>
</dbReference>
<evidence type="ECO:0000256" key="16">
    <source>
        <dbReference type="ARBA" id="ARBA00052673"/>
    </source>
</evidence>
<evidence type="ECO:0000256" key="10">
    <source>
        <dbReference type="ARBA" id="ARBA00023136"/>
    </source>
</evidence>
<comment type="similarity">
    <text evidence="2 23">Belongs to the mitochondrial carrier (TC 2.A.29) family.</text>
</comment>
<comment type="catalytic activity">
    <reaction evidence="13">
        <text>L-histidine(out) + L-arginine(in) = L-histidine(in) + L-arginine(out)</text>
        <dbReference type="Rhea" id="RHEA:71063"/>
        <dbReference type="ChEBI" id="CHEBI:32682"/>
        <dbReference type="ChEBI" id="CHEBI:57595"/>
    </reaction>
</comment>
<dbReference type="Pfam" id="PF00153">
    <property type="entry name" value="Mito_carr"/>
    <property type="match status" value="3"/>
</dbReference>
<dbReference type="FunFam" id="1.50.40.10:FF:000037">
    <property type="entry name" value="Solute carrier family 25 member 29"/>
    <property type="match status" value="1"/>
</dbReference>
<dbReference type="PRINTS" id="PR00926">
    <property type="entry name" value="MITOCARRIER"/>
</dbReference>
<dbReference type="PANTHER" id="PTHR45624">
    <property type="entry name" value="MITOCHONDRIAL BASIC AMINO ACIDS TRANSPORTER-RELATED"/>
    <property type="match status" value="1"/>
</dbReference>
<dbReference type="InParanoid" id="A0A067QIB6"/>
<dbReference type="PROSITE" id="PS50920">
    <property type="entry name" value="SOLCAR"/>
    <property type="match status" value="3"/>
</dbReference>
<evidence type="ECO:0000313" key="26">
    <source>
        <dbReference type="Proteomes" id="UP000027135"/>
    </source>
</evidence>
<keyword evidence="8" id="KW-1133">Transmembrane helix</keyword>
<comment type="catalytic activity">
    <reaction evidence="16">
        <text>N(omega)-methyl-L-arginine(in) + L-arginine(out) = N(omega)-methyl-L-arginine(out) + L-arginine(in)</text>
        <dbReference type="Rhea" id="RHEA:72803"/>
        <dbReference type="ChEBI" id="CHEBI:32682"/>
        <dbReference type="ChEBI" id="CHEBI:114953"/>
    </reaction>
</comment>
<comment type="subcellular location">
    <subcellularLocation>
        <location evidence="1">Mitochondrion inner membrane</location>
        <topology evidence="1">Multi-pass membrane protein</topology>
    </subcellularLocation>
</comment>
<dbReference type="PANTHER" id="PTHR45624:SF61">
    <property type="entry name" value="MITOCHONDRIAL BASIC AMINO ACIDS TRANSPORTER"/>
    <property type="match status" value="1"/>
</dbReference>
<dbReference type="FunCoup" id="A0A067QIB6">
    <property type="interactions" value="62"/>
</dbReference>
<evidence type="ECO:0000256" key="7">
    <source>
        <dbReference type="ARBA" id="ARBA00022970"/>
    </source>
</evidence>
<evidence type="ECO:0000256" key="12">
    <source>
        <dbReference type="ARBA" id="ARBA00050592"/>
    </source>
</evidence>
<dbReference type="InterPro" id="IPR018108">
    <property type="entry name" value="MCP_transmembrane"/>
</dbReference>
<evidence type="ECO:0000256" key="14">
    <source>
        <dbReference type="ARBA" id="ARBA00051045"/>
    </source>
</evidence>
<evidence type="ECO:0000256" key="24">
    <source>
        <dbReference type="SAM" id="MobiDB-lite"/>
    </source>
</evidence>
<name>A0A067QIB6_ZOONE</name>
<keyword evidence="6" id="KW-0999">Mitochondrion inner membrane</keyword>
<organism evidence="25 26">
    <name type="scientific">Zootermopsis nevadensis</name>
    <name type="common">Dampwood termite</name>
    <dbReference type="NCBI Taxonomy" id="136037"/>
    <lineage>
        <taxon>Eukaryota</taxon>
        <taxon>Metazoa</taxon>
        <taxon>Ecdysozoa</taxon>
        <taxon>Arthropoda</taxon>
        <taxon>Hexapoda</taxon>
        <taxon>Insecta</taxon>
        <taxon>Pterygota</taxon>
        <taxon>Neoptera</taxon>
        <taxon>Polyneoptera</taxon>
        <taxon>Dictyoptera</taxon>
        <taxon>Blattodea</taxon>
        <taxon>Blattoidea</taxon>
        <taxon>Termitoidae</taxon>
        <taxon>Termopsidae</taxon>
        <taxon>Zootermopsis</taxon>
    </lineage>
</organism>
<accession>A0A067QIB6</accession>
<evidence type="ECO:0000256" key="1">
    <source>
        <dbReference type="ARBA" id="ARBA00004448"/>
    </source>
</evidence>
<feature type="compositionally biased region" description="Basic and acidic residues" evidence="24">
    <location>
        <begin position="395"/>
        <end position="410"/>
    </location>
</feature>
<dbReference type="InterPro" id="IPR023395">
    <property type="entry name" value="MCP_dom_sf"/>
</dbReference>
<comment type="catalytic activity">
    <reaction evidence="12">
        <text>L-histidine(out) = L-histidine(in)</text>
        <dbReference type="Rhea" id="RHEA:72807"/>
        <dbReference type="ChEBI" id="CHEBI:57595"/>
    </reaction>
</comment>
<evidence type="ECO:0000256" key="18">
    <source>
        <dbReference type="ARBA" id="ARBA00076491"/>
    </source>
</evidence>
<evidence type="ECO:0000256" key="5">
    <source>
        <dbReference type="ARBA" id="ARBA00022737"/>
    </source>
</evidence>
<evidence type="ECO:0000313" key="25">
    <source>
        <dbReference type="EMBL" id="KDR08335.1"/>
    </source>
</evidence>
<dbReference type="SUPFAM" id="SSF103506">
    <property type="entry name" value="Mitochondrial carrier"/>
    <property type="match status" value="1"/>
</dbReference>
<dbReference type="GO" id="GO:0005743">
    <property type="term" value="C:mitochondrial inner membrane"/>
    <property type="evidence" value="ECO:0007669"/>
    <property type="project" value="UniProtKB-SubCell"/>
</dbReference>
<dbReference type="eggNOG" id="KOG0762">
    <property type="taxonomic scope" value="Eukaryota"/>
</dbReference>
<dbReference type="InterPro" id="IPR002067">
    <property type="entry name" value="MCP"/>
</dbReference>
<dbReference type="GO" id="GO:0005289">
    <property type="term" value="F:high-affinity L-arginine transmembrane transporter activity"/>
    <property type="evidence" value="ECO:0007669"/>
    <property type="project" value="TreeGrafter"/>
</dbReference>
<protein>
    <recommendedName>
        <fullName evidence="17">Mitochondrial basic amino acids transporter</fullName>
    </recommendedName>
    <alternativeName>
        <fullName evidence="21">Carnitine/acylcarnitine translocase-like</fullName>
    </alternativeName>
    <alternativeName>
        <fullName evidence="20">Mitochondrial carnitine/acylcarnitine carrier protein CACL</fullName>
    </alternativeName>
    <alternativeName>
        <fullName evidence="19">Mitochondrial ornithine transporter 3</fullName>
    </alternativeName>
    <alternativeName>
        <fullName evidence="18">Solute carrier family 25 member 29</fullName>
    </alternativeName>
</protein>
<evidence type="ECO:0000256" key="13">
    <source>
        <dbReference type="ARBA" id="ARBA00050768"/>
    </source>
</evidence>
<keyword evidence="7" id="KW-0029">Amino-acid transport</keyword>
<dbReference type="InterPro" id="IPR050567">
    <property type="entry name" value="Mitochondrial_Carrier"/>
</dbReference>
<dbReference type="GO" id="GO:1990575">
    <property type="term" value="P:mitochondrial L-ornithine transmembrane transport"/>
    <property type="evidence" value="ECO:0007669"/>
    <property type="project" value="TreeGrafter"/>
</dbReference>
<feature type="repeat" description="Solcar" evidence="22">
    <location>
        <begin position="91"/>
        <end position="181"/>
    </location>
</feature>
<evidence type="ECO:0000256" key="8">
    <source>
        <dbReference type="ARBA" id="ARBA00022989"/>
    </source>
</evidence>
<dbReference type="Gene3D" id="1.50.40.10">
    <property type="entry name" value="Mitochondrial carrier domain"/>
    <property type="match status" value="1"/>
</dbReference>
<dbReference type="AlphaFoldDB" id="A0A067QIB6"/>
<comment type="catalytic activity">
    <reaction evidence="14">
        <text>L-homoarginine(in) + L-arginine(out) = L-homoarginine(out) + L-arginine(in)</text>
        <dbReference type="Rhea" id="RHEA:72799"/>
        <dbReference type="ChEBI" id="CHEBI:32682"/>
        <dbReference type="ChEBI" id="CHEBI:143006"/>
    </reaction>
</comment>